<sequence>MSIQDQVIALAPALHNFFPHAQFVVTDCEGYVYSIPGQNFFLEVFDAGRLFLDGSIGKETVQTGNVVTRNGNKALTGGVPYQGIGVPLIEDGRVVGAMCIFADTVTKETLQQTASQMNAMTEELSAMTDTFAQGAHVVRSATEVLVKRAQAIESERMQTVQMTGVIGDVAAQTHLLGLNAAIEAARAGEAGKGFGVVAEEIRKLSERARTSTRLIETSMNHLMAEITSMNREIESMLEQVQRQSTSAGELASAVTELTTISEGLTELSMHLRA</sequence>
<dbReference type="Gene3D" id="1.10.287.950">
    <property type="entry name" value="Methyl-accepting chemotaxis protein"/>
    <property type="match status" value="1"/>
</dbReference>
<dbReference type="InterPro" id="IPR004089">
    <property type="entry name" value="MCPsignal_dom"/>
</dbReference>
<dbReference type="PANTHER" id="PTHR32089">
    <property type="entry name" value="METHYL-ACCEPTING CHEMOTAXIS PROTEIN MCPB"/>
    <property type="match status" value="1"/>
</dbReference>
<name>A0A101XTZ0_9BACL</name>
<proteinExistence type="predicted"/>
<dbReference type="GO" id="GO:0016020">
    <property type="term" value="C:membrane"/>
    <property type="evidence" value="ECO:0007669"/>
    <property type="project" value="InterPro"/>
</dbReference>
<dbReference type="Pfam" id="PF00015">
    <property type="entry name" value="MCPsignal"/>
    <property type="match status" value="1"/>
</dbReference>
<keyword evidence="5" id="KW-1185">Reference proteome</keyword>
<keyword evidence="1 2" id="KW-0807">Transducer</keyword>
<dbReference type="EMBL" id="LPVJ01000001">
    <property type="protein sequence ID" value="KUO97439.1"/>
    <property type="molecule type" value="Genomic_DNA"/>
</dbReference>
<dbReference type="SUPFAM" id="SSF58104">
    <property type="entry name" value="Methyl-accepting chemotaxis protein (MCP) signaling domain"/>
    <property type="match status" value="1"/>
</dbReference>
<evidence type="ECO:0000256" key="2">
    <source>
        <dbReference type="PROSITE-ProRule" id="PRU00284"/>
    </source>
</evidence>
<dbReference type="RefSeq" id="WP_067710997.1">
    <property type="nucleotide sequence ID" value="NZ_LPVJ01000001.1"/>
</dbReference>
<dbReference type="GO" id="GO:0007165">
    <property type="term" value="P:signal transduction"/>
    <property type="evidence" value="ECO:0007669"/>
    <property type="project" value="UniProtKB-KW"/>
</dbReference>
<dbReference type="PANTHER" id="PTHR32089:SF112">
    <property type="entry name" value="LYSOZYME-LIKE PROTEIN-RELATED"/>
    <property type="match status" value="1"/>
</dbReference>
<dbReference type="AlphaFoldDB" id="A0A101XTZ0"/>
<dbReference type="PROSITE" id="PS50111">
    <property type="entry name" value="CHEMOTAXIS_TRANSDUC_2"/>
    <property type="match status" value="1"/>
</dbReference>
<dbReference type="OrthoDB" id="9765776at2"/>
<gene>
    <name evidence="4" type="ORF">ATW55_06135</name>
</gene>
<evidence type="ECO:0000259" key="3">
    <source>
        <dbReference type="PROSITE" id="PS50111"/>
    </source>
</evidence>
<dbReference type="SMART" id="SM00283">
    <property type="entry name" value="MA"/>
    <property type="match status" value="1"/>
</dbReference>
<organism evidence="4 5">
    <name type="scientific">Ferroacidibacillus organovorans</name>
    <dbReference type="NCBI Taxonomy" id="1765683"/>
    <lineage>
        <taxon>Bacteria</taxon>
        <taxon>Bacillati</taxon>
        <taxon>Bacillota</taxon>
        <taxon>Bacilli</taxon>
        <taxon>Bacillales</taxon>
        <taxon>Alicyclobacillaceae</taxon>
        <taxon>Ferroacidibacillus</taxon>
    </lineage>
</organism>
<dbReference type="Proteomes" id="UP000053557">
    <property type="component" value="Unassembled WGS sequence"/>
</dbReference>
<accession>A0A101XTZ0</accession>
<evidence type="ECO:0000256" key="1">
    <source>
        <dbReference type="ARBA" id="ARBA00023224"/>
    </source>
</evidence>
<protein>
    <recommendedName>
        <fullName evidence="3">Methyl-accepting transducer domain-containing protein</fullName>
    </recommendedName>
</protein>
<comment type="caution">
    <text evidence="4">The sequence shown here is derived from an EMBL/GenBank/DDBJ whole genome shotgun (WGS) entry which is preliminary data.</text>
</comment>
<evidence type="ECO:0000313" key="4">
    <source>
        <dbReference type="EMBL" id="KUO97439.1"/>
    </source>
</evidence>
<reference evidence="4 5" key="1">
    <citation type="submission" date="2015-12" db="EMBL/GenBank/DDBJ databases">
        <title>Draft genome sequence of Acidibacillus ferrooxidans ITV001, isolated from a chalcopyrite acid mine drainage site in Brazil.</title>
        <authorList>
            <person name="Dall'Agnol H."/>
            <person name="Nancucheo I."/>
            <person name="Johnson B."/>
            <person name="Oliveira R."/>
            <person name="Leite L."/>
            <person name="Pylro V."/>
            <person name="Nunes G.L."/>
            <person name="Tzotzos G."/>
            <person name="Fernandes G.R."/>
            <person name="Dutra J."/>
            <person name="Orellana S.C."/>
            <person name="Oliveira G."/>
        </authorList>
    </citation>
    <scope>NUCLEOTIDE SEQUENCE [LARGE SCALE GENOMIC DNA]</scope>
    <source>
        <strain evidence="5">ITV01</strain>
    </source>
</reference>
<feature type="domain" description="Methyl-accepting transducer" evidence="3">
    <location>
        <begin position="109"/>
        <end position="273"/>
    </location>
</feature>
<evidence type="ECO:0000313" key="5">
    <source>
        <dbReference type="Proteomes" id="UP000053557"/>
    </source>
</evidence>